<dbReference type="Proteomes" id="UP000184268">
    <property type="component" value="Unassembled WGS sequence"/>
</dbReference>
<dbReference type="OrthoDB" id="9929109at2"/>
<dbReference type="RefSeq" id="WP_067656203.1">
    <property type="nucleotide sequence ID" value="NZ_FQXG01000003.1"/>
</dbReference>
<protein>
    <submittedName>
        <fullName evidence="1">Uncharacterized protein</fullName>
    </submittedName>
</protein>
<gene>
    <name evidence="1" type="ORF">SAMN02745129_2196</name>
</gene>
<name>A0A1M5TLM3_9GAMM</name>
<dbReference type="EMBL" id="FQXG01000003">
    <property type="protein sequence ID" value="SHH51672.1"/>
    <property type="molecule type" value="Genomic_DNA"/>
</dbReference>
<accession>A0A1M5TLM3</accession>
<reference evidence="1 2" key="1">
    <citation type="submission" date="2016-11" db="EMBL/GenBank/DDBJ databases">
        <authorList>
            <person name="Jaros S."/>
            <person name="Januszkiewicz K."/>
            <person name="Wedrychowicz H."/>
        </authorList>
    </citation>
    <scope>NUCLEOTIDE SEQUENCE [LARGE SCALE GENOMIC DNA]</scope>
    <source>
        <strain evidence="1 2">DSM 16917</strain>
    </source>
</reference>
<organism evidence="1 2">
    <name type="scientific">Ferrimonas marina</name>
    <dbReference type="NCBI Taxonomy" id="299255"/>
    <lineage>
        <taxon>Bacteria</taxon>
        <taxon>Pseudomonadati</taxon>
        <taxon>Pseudomonadota</taxon>
        <taxon>Gammaproteobacteria</taxon>
        <taxon>Alteromonadales</taxon>
        <taxon>Ferrimonadaceae</taxon>
        <taxon>Ferrimonas</taxon>
    </lineage>
</organism>
<proteinExistence type="predicted"/>
<sequence length="70" mass="7846">MNKQTPAPAQETPAKYNHAFDFGFEVESENQQATDVTGDMLRAALIKRIEGLTDKQLLACCECFDTHEVK</sequence>
<keyword evidence="2" id="KW-1185">Reference proteome</keyword>
<evidence type="ECO:0000313" key="1">
    <source>
        <dbReference type="EMBL" id="SHH51672.1"/>
    </source>
</evidence>
<dbReference type="STRING" id="299255.SAMN02745129_2196"/>
<dbReference type="AlphaFoldDB" id="A0A1M5TLM3"/>
<evidence type="ECO:0000313" key="2">
    <source>
        <dbReference type="Proteomes" id="UP000184268"/>
    </source>
</evidence>